<keyword evidence="2" id="KW-1185">Reference proteome</keyword>
<evidence type="ECO:0000313" key="1">
    <source>
        <dbReference type="EMBL" id="KAK9155126.1"/>
    </source>
</evidence>
<name>A0AAP0PW99_9MAGN</name>
<dbReference type="Proteomes" id="UP001417504">
    <property type="component" value="Unassembled WGS sequence"/>
</dbReference>
<dbReference type="PANTHER" id="PTHR42663">
    <property type="entry name" value="HYDROLASE C777.06C-RELATED-RELATED"/>
    <property type="match status" value="1"/>
</dbReference>
<accession>A0AAP0PW99</accession>
<proteinExistence type="predicted"/>
<protein>
    <submittedName>
        <fullName evidence="1">Uncharacterized protein</fullName>
    </submittedName>
</protein>
<gene>
    <name evidence="1" type="ORF">Sjap_002606</name>
</gene>
<comment type="caution">
    <text evidence="1">The sequence shown here is derived from an EMBL/GenBank/DDBJ whole genome shotgun (WGS) entry which is preliminary data.</text>
</comment>
<organism evidence="1 2">
    <name type="scientific">Stephania japonica</name>
    <dbReference type="NCBI Taxonomy" id="461633"/>
    <lineage>
        <taxon>Eukaryota</taxon>
        <taxon>Viridiplantae</taxon>
        <taxon>Streptophyta</taxon>
        <taxon>Embryophyta</taxon>
        <taxon>Tracheophyta</taxon>
        <taxon>Spermatophyta</taxon>
        <taxon>Magnoliopsida</taxon>
        <taxon>Ranunculales</taxon>
        <taxon>Menispermaceae</taxon>
        <taxon>Menispermoideae</taxon>
        <taxon>Cissampelideae</taxon>
        <taxon>Stephania</taxon>
    </lineage>
</organism>
<dbReference type="EMBL" id="JBBNAE010000001">
    <property type="protein sequence ID" value="KAK9155126.1"/>
    <property type="molecule type" value="Genomic_DNA"/>
</dbReference>
<reference evidence="1 2" key="1">
    <citation type="submission" date="2024-01" db="EMBL/GenBank/DDBJ databases">
        <title>Genome assemblies of Stephania.</title>
        <authorList>
            <person name="Yang L."/>
        </authorList>
    </citation>
    <scope>NUCLEOTIDE SEQUENCE [LARGE SCALE GENOMIC DNA]</scope>
    <source>
        <strain evidence="1">QJT</strain>
        <tissue evidence="1">Leaf</tissue>
    </source>
</reference>
<dbReference type="PANTHER" id="PTHR42663:SF18">
    <property type="entry name" value="HYDROLASE C777.06C ISOFORM X1"/>
    <property type="match status" value="1"/>
</dbReference>
<dbReference type="AlphaFoldDB" id="A0AAP0PW99"/>
<sequence length="131" mass="14902">MPFVILKHNGSNEIQYGVKKLPFGITCGTRDHNAGANRHHKTGSHNVHFCLPQTLDAIKKICPKRALLIGMTHEFDHKKDNIALMEWSQRCIMISLFNLRSPDYSFASFELQHSPSSDIKFLGSSFSFLEK</sequence>
<evidence type="ECO:0000313" key="2">
    <source>
        <dbReference type="Proteomes" id="UP001417504"/>
    </source>
</evidence>